<feature type="transmembrane region" description="Helical" evidence="1">
    <location>
        <begin position="349"/>
        <end position="371"/>
    </location>
</feature>
<dbReference type="RefSeq" id="WP_190725214.1">
    <property type="nucleotide sequence ID" value="NZ_CP061539.1"/>
</dbReference>
<dbReference type="GeneID" id="96623544"/>
<reference evidence="2 3" key="1">
    <citation type="submission" date="2020-09" db="EMBL/GenBank/DDBJ databases">
        <title>Investigation of environmental microbes.</title>
        <authorList>
            <person name="Ou Y."/>
            <person name="Kang Q."/>
        </authorList>
    </citation>
    <scope>NUCLEOTIDE SEQUENCE [LARGE SCALE GENOMIC DNA]</scope>
    <source>
        <strain evidence="2 3">KJZ-14</strain>
    </source>
</reference>
<name>A0A7H2BFY6_9MICC</name>
<dbReference type="PANTHER" id="PTHR23542">
    <property type="match status" value="1"/>
</dbReference>
<dbReference type="KEGG" id="rter:IDM49_04795"/>
<dbReference type="EMBL" id="CP061539">
    <property type="protein sequence ID" value="QNV38582.1"/>
    <property type="molecule type" value="Genomic_DNA"/>
</dbReference>
<evidence type="ECO:0000313" key="3">
    <source>
        <dbReference type="Proteomes" id="UP000516404"/>
    </source>
</evidence>
<evidence type="ECO:0000313" key="2">
    <source>
        <dbReference type="EMBL" id="QNV38582.1"/>
    </source>
</evidence>
<dbReference type="AlphaFoldDB" id="A0A7H2BFY6"/>
<gene>
    <name evidence="2" type="ORF">IDM49_04795</name>
</gene>
<keyword evidence="1" id="KW-1133">Transmembrane helix</keyword>
<proteinExistence type="predicted"/>
<feature type="transmembrane region" description="Helical" evidence="1">
    <location>
        <begin position="262"/>
        <end position="281"/>
    </location>
</feature>
<dbReference type="Proteomes" id="UP000516404">
    <property type="component" value="Chromosome"/>
</dbReference>
<organism evidence="2 3">
    <name type="scientific">Rothia terrae</name>
    <dbReference type="NCBI Taxonomy" id="396015"/>
    <lineage>
        <taxon>Bacteria</taxon>
        <taxon>Bacillati</taxon>
        <taxon>Actinomycetota</taxon>
        <taxon>Actinomycetes</taxon>
        <taxon>Micrococcales</taxon>
        <taxon>Micrococcaceae</taxon>
        <taxon>Rothia</taxon>
    </lineage>
</organism>
<dbReference type="Gene3D" id="1.20.1250.20">
    <property type="entry name" value="MFS general substrate transporter like domains"/>
    <property type="match status" value="1"/>
</dbReference>
<feature type="transmembrane region" description="Helical" evidence="1">
    <location>
        <begin position="103"/>
        <end position="128"/>
    </location>
</feature>
<keyword evidence="3" id="KW-1185">Reference proteome</keyword>
<sequence length="415" mass="43952">MSRLQVIVRTLGIQFLLFVVLMRLAPSVLSLSLLILMASETGEVTLGGYAAGIAALSFAVMMPLYSAVARKFGHTPVLVTTGILNIPMMAILLWKFLQFSNKAFQQGIVGVLVAAALAGATTPPMAAMMRSYWSREYATSKDCKMLNSAIALESMLEVLALPLAAVLTGAISLFASPLYAVLALIAINMLGVLFAISRINKPLFMPIHSSRLSKFDDDAVHGDHRGFIWLPLLGAVCIGAIIGATQSSLAAYTLNADDVETVGFYIGAMGLSSATVGALLLAGRVRIAGWQSWLLSAVALIALTMMLSIPVTNFGVALALLALGAGIGAATVCMESVTTAISARGYLELALTFSQSTLTVGLAIGLVWGALVGEGFGFQAAMLIPLIAATIFFIVGHFYGYLWRRTYEVNLRNFV</sequence>
<feature type="transmembrane region" description="Helical" evidence="1">
    <location>
        <begin position="149"/>
        <end position="171"/>
    </location>
</feature>
<evidence type="ECO:0000256" key="1">
    <source>
        <dbReference type="SAM" id="Phobius"/>
    </source>
</evidence>
<feature type="transmembrane region" description="Helical" evidence="1">
    <location>
        <begin position="46"/>
        <end position="65"/>
    </location>
</feature>
<feature type="transmembrane region" description="Helical" evidence="1">
    <location>
        <begin position="317"/>
        <end position="337"/>
    </location>
</feature>
<feature type="transmembrane region" description="Helical" evidence="1">
    <location>
        <begin position="177"/>
        <end position="196"/>
    </location>
</feature>
<accession>A0A7H2BFY6</accession>
<keyword evidence="1" id="KW-0812">Transmembrane</keyword>
<feature type="transmembrane region" description="Helical" evidence="1">
    <location>
        <begin position="377"/>
        <end position="402"/>
    </location>
</feature>
<dbReference type="PANTHER" id="PTHR23542:SF1">
    <property type="entry name" value="MAJOR FACILITATOR SUPERFAMILY (MFS) PROFILE DOMAIN-CONTAINING PROTEIN"/>
    <property type="match status" value="1"/>
</dbReference>
<evidence type="ECO:0008006" key="4">
    <source>
        <dbReference type="Google" id="ProtNLM"/>
    </source>
</evidence>
<keyword evidence="1" id="KW-0472">Membrane</keyword>
<feature type="transmembrane region" description="Helical" evidence="1">
    <location>
        <begin position="77"/>
        <end position="97"/>
    </location>
</feature>
<feature type="transmembrane region" description="Helical" evidence="1">
    <location>
        <begin position="227"/>
        <end position="250"/>
    </location>
</feature>
<protein>
    <recommendedName>
        <fullName evidence="4">MFS transporter</fullName>
    </recommendedName>
</protein>
<dbReference type="InterPro" id="IPR036259">
    <property type="entry name" value="MFS_trans_sf"/>
</dbReference>
<feature type="transmembrane region" description="Helical" evidence="1">
    <location>
        <begin position="293"/>
        <end position="311"/>
    </location>
</feature>
<dbReference type="SUPFAM" id="SSF103473">
    <property type="entry name" value="MFS general substrate transporter"/>
    <property type="match status" value="1"/>
</dbReference>